<keyword evidence="2" id="KW-1133">Transmembrane helix</keyword>
<evidence type="ECO:0000313" key="4">
    <source>
        <dbReference type="Proteomes" id="UP000018144"/>
    </source>
</evidence>
<sequence>MHSTQSWNYNSPFTSSMRGSTNDRTVVSFFSSINSYSRFPRYYWLSLNKPLPDLPIGHGWLYHSARVGWRPITLMPGFLVGFAILSCILLAILEFMLQRSDGRGAIAFVEVDGQPSFINHCFNFGPLIFGVSYGLLFASIDHEIKRLEAYFQLSNPEGASADDSLLLSYPYMMAITAPFVALRRRHWAVVCSSLAMVICLLAITPLSGAIINRKSDIERTESTKFRSVSPLENLSKEDAVTAIFSYKAYSRQYSHGDLPPFTHDGFSIVPFVPAQNNSRRKAELWTTNTTLIEAELDCLPAKVEFLIGSSGRNQTKITNAEDDCSFILPAVFGDVMMPYTAVIIDENYLRYYNATQSPGKVDCRRQEILVGFWGKTSMPNQLSDLKAGQNTPQKVSYEKAAAVFCKPVHRKQGVTVTVDSAGKIIGSPSAFTPKSDYTDFDVARWKQLLMGFKVQKKGDEVSDHLSMGLPDHTIQLLKQPQFQNNIFNKTNLINVHLPFPVSLTTFGLSRQQNLEALFVPENLAHMFSSAYQFLFAVAGGASELVISSPSNPQEFPGSIRYSATGYSIDFIWTRALQACLIAILLLDVAIIIILWNRNCDIGENPGTLASVIACVDPAVLDDFHDAEFLKPSELERRIRDRRRRYRLHDHKISIVTTRESDEESLFHSEERPDGVPPSDHQDRADICISKPVVLSPHVGACSAALIIIVIILFSNLYSKASLTGFHKPTHGRLYDFYSFYLPLLLTMLLSNHLSLLTSHITYLHPFQQLTPKSTFHPLTFNFQTTPPHLQFFTGLRNHNPLLSFLSLSILLSNILAIFLGNLFHTIPLPIESPGSVTPLSSLSSLSLFNASALSKFDPEFLYTTIASNTNSRPWIFDSLYFSPFLDKDPDHGSAGTSPGTKKVNYTAPTFGLGVNIYCQPSSLRYWDSWVSSGQDRDKDMDNKTRQNQTVTYFGRMILSNANLSALVPAIFETNWKGYLDVASATSSSQKTNQGNQTPPPLPDSIYFESGPTQYPRIIAGPPGTNQWEFFLASIKYSFRKKKTRIWPDGTIVSDNLDWNDKHKEIEVWNAYPQAAVIECAISPRIVKAVVTVTEAGRNGRVVGMGDVKALRTGEMGQEMEVGLPGIVEAFKELIYRQPIPSFGMGQEARKDGGPRNWVTWLLERECKRTEGDDEKGFMLHQDPMRNAKCMERVYKMLFANYLQLNEGKIFGDREDSEAKSGSEDMKPIPATFSREEERVLMPPVPFWVSISLLASFLPLLYCTYTAHSKGFLTHHPISLAGLFAGFYGSNVVTDLGGTNMIRPRGRREFLRKLGGRYWYGWGFGRDGNYRWGIHSQPNQSELGETPSVGVSMERF</sequence>
<feature type="region of interest" description="Disordered" evidence="1">
    <location>
        <begin position="986"/>
        <end position="1005"/>
    </location>
</feature>
<gene>
    <name evidence="3" type="ORF">PCON_02227</name>
</gene>
<dbReference type="OrthoDB" id="3248909at2759"/>
<feature type="transmembrane region" description="Helical" evidence="2">
    <location>
        <begin position="117"/>
        <end position="138"/>
    </location>
</feature>
<evidence type="ECO:0000256" key="2">
    <source>
        <dbReference type="SAM" id="Phobius"/>
    </source>
</evidence>
<dbReference type="EMBL" id="HF936260">
    <property type="protein sequence ID" value="CCX33964.1"/>
    <property type="molecule type" value="Genomic_DNA"/>
</dbReference>
<dbReference type="Proteomes" id="UP000018144">
    <property type="component" value="Unassembled WGS sequence"/>
</dbReference>
<dbReference type="Pfam" id="PF11915">
    <property type="entry name" value="DUF3433"/>
    <property type="match status" value="2"/>
</dbReference>
<evidence type="ECO:0000313" key="3">
    <source>
        <dbReference type="EMBL" id="CCX33964.1"/>
    </source>
</evidence>
<feature type="compositionally biased region" description="Polar residues" evidence="1">
    <location>
        <begin position="986"/>
        <end position="996"/>
    </location>
</feature>
<proteinExistence type="predicted"/>
<dbReference type="eggNOG" id="ENOG502RXBF">
    <property type="taxonomic scope" value="Eukaryota"/>
</dbReference>
<dbReference type="InterPro" id="IPR021840">
    <property type="entry name" value="DUF3433"/>
</dbReference>
<feature type="transmembrane region" description="Helical" evidence="2">
    <location>
        <begin position="187"/>
        <end position="211"/>
    </location>
</feature>
<keyword evidence="4" id="KW-1185">Reference proteome</keyword>
<feature type="transmembrane region" description="Helical" evidence="2">
    <location>
        <begin position="801"/>
        <end position="823"/>
    </location>
</feature>
<organism evidence="3 4">
    <name type="scientific">Pyronema omphalodes (strain CBS 100304)</name>
    <name type="common">Pyronema confluens</name>
    <dbReference type="NCBI Taxonomy" id="1076935"/>
    <lineage>
        <taxon>Eukaryota</taxon>
        <taxon>Fungi</taxon>
        <taxon>Dikarya</taxon>
        <taxon>Ascomycota</taxon>
        <taxon>Pezizomycotina</taxon>
        <taxon>Pezizomycetes</taxon>
        <taxon>Pezizales</taxon>
        <taxon>Pyronemataceae</taxon>
        <taxon>Pyronema</taxon>
    </lineage>
</organism>
<feature type="compositionally biased region" description="Basic and acidic residues" evidence="1">
    <location>
        <begin position="664"/>
        <end position="680"/>
    </location>
</feature>
<name>U4LQW8_PYROM</name>
<feature type="transmembrane region" description="Helical" evidence="2">
    <location>
        <begin position="737"/>
        <end position="756"/>
    </location>
</feature>
<reference evidence="3 4" key="1">
    <citation type="journal article" date="2013" name="PLoS Genet.">
        <title>The genome and development-dependent transcriptomes of Pyronema confluens: a window into fungal evolution.</title>
        <authorList>
            <person name="Traeger S."/>
            <person name="Altegoer F."/>
            <person name="Freitag M."/>
            <person name="Gabaldon T."/>
            <person name="Kempken F."/>
            <person name="Kumar A."/>
            <person name="Marcet-Houben M."/>
            <person name="Poggeler S."/>
            <person name="Stajich J.E."/>
            <person name="Nowrousian M."/>
        </authorList>
    </citation>
    <scope>NUCLEOTIDE SEQUENCE [LARGE SCALE GENOMIC DNA]</scope>
    <source>
        <strain evidence="4">CBS 100304</strain>
        <tissue evidence="3">Vegetative mycelium</tissue>
    </source>
</reference>
<evidence type="ECO:0000256" key="1">
    <source>
        <dbReference type="SAM" id="MobiDB-lite"/>
    </source>
</evidence>
<feature type="transmembrane region" description="Helical" evidence="2">
    <location>
        <begin position="698"/>
        <end position="717"/>
    </location>
</feature>
<feature type="transmembrane region" description="Helical" evidence="2">
    <location>
        <begin position="74"/>
        <end position="97"/>
    </location>
</feature>
<dbReference type="STRING" id="1076935.U4LQW8"/>
<feature type="region of interest" description="Disordered" evidence="1">
    <location>
        <begin position="660"/>
        <end position="680"/>
    </location>
</feature>
<dbReference type="PANTHER" id="PTHR37544:SF3">
    <property type="entry name" value="SPRAY"/>
    <property type="match status" value="1"/>
</dbReference>
<dbReference type="PANTHER" id="PTHR37544">
    <property type="entry name" value="SPRAY-RELATED"/>
    <property type="match status" value="1"/>
</dbReference>
<protein>
    <submittedName>
        <fullName evidence="3">Uncharacterized protein</fullName>
    </submittedName>
</protein>
<keyword evidence="2" id="KW-0812">Transmembrane</keyword>
<keyword evidence="2" id="KW-0472">Membrane</keyword>
<accession>U4LQW8</accession>
<feature type="transmembrane region" description="Helical" evidence="2">
    <location>
        <begin position="575"/>
        <end position="595"/>
    </location>
</feature>